<reference evidence="11" key="1">
    <citation type="submission" date="2018-06" db="EMBL/GenBank/DDBJ databases">
        <authorList>
            <person name="Zhirakovskaya E."/>
        </authorList>
    </citation>
    <scope>NUCLEOTIDE SEQUENCE</scope>
</reference>
<evidence type="ECO:0000256" key="2">
    <source>
        <dbReference type="ARBA" id="ARBA00022490"/>
    </source>
</evidence>
<dbReference type="PROSITE" id="PS51379">
    <property type="entry name" value="4FE4S_FER_2"/>
    <property type="match status" value="1"/>
</dbReference>
<dbReference type="GO" id="GO:0051539">
    <property type="term" value="F:4 iron, 4 sulfur cluster binding"/>
    <property type="evidence" value="ECO:0007669"/>
    <property type="project" value="UniProtKB-KW"/>
</dbReference>
<accession>A0A3B0VXP2</accession>
<dbReference type="Pfam" id="PF08331">
    <property type="entry name" value="QueG_DUF1730"/>
    <property type="match status" value="1"/>
</dbReference>
<dbReference type="AlphaFoldDB" id="A0A3B0VXP2"/>
<evidence type="ECO:0000256" key="6">
    <source>
        <dbReference type="ARBA" id="ARBA00023002"/>
    </source>
</evidence>
<evidence type="ECO:0000256" key="8">
    <source>
        <dbReference type="ARBA" id="ARBA00023014"/>
    </source>
</evidence>
<dbReference type="HAMAP" id="MF_00916">
    <property type="entry name" value="QueG"/>
    <property type="match status" value="1"/>
</dbReference>
<dbReference type="PANTHER" id="PTHR30002">
    <property type="entry name" value="EPOXYQUEUOSINE REDUCTASE"/>
    <property type="match status" value="1"/>
</dbReference>
<evidence type="ECO:0000259" key="10">
    <source>
        <dbReference type="PROSITE" id="PS51379"/>
    </source>
</evidence>
<keyword evidence="2" id="KW-0963">Cytoplasm</keyword>
<dbReference type="EMBL" id="UOFC01000206">
    <property type="protein sequence ID" value="VAW48408.1"/>
    <property type="molecule type" value="Genomic_DNA"/>
</dbReference>
<keyword evidence="3" id="KW-0819">tRNA processing</keyword>
<dbReference type="GO" id="GO:0052693">
    <property type="term" value="F:epoxyqueuosine reductase activity"/>
    <property type="evidence" value="ECO:0007669"/>
    <property type="project" value="UniProtKB-EC"/>
</dbReference>
<dbReference type="InterPro" id="IPR004453">
    <property type="entry name" value="QueG"/>
</dbReference>
<dbReference type="PANTHER" id="PTHR30002:SF4">
    <property type="entry name" value="EPOXYQUEUOSINE REDUCTASE"/>
    <property type="match status" value="1"/>
</dbReference>
<dbReference type="FunFam" id="3.30.70.20:FF:000017">
    <property type="entry name" value="Epoxyqueuosine reductase"/>
    <property type="match status" value="1"/>
</dbReference>
<evidence type="ECO:0000256" key="9">
    <source>
        <dbReference type="SAM" id="MobiDB-lite"/>
    </source>
</evidence>
<dbReference type="NCBIfam" id="TIGR00276">
    <property type="entry name" value="tRNA epoxyqueuosine(34) reductase QueG"/>
    <property type="match status" value="1"/>
</dbReference>
<evidence type="ECO:0000313" key="11">
    <source>
        <dbReference type="EMBL" id="VAW48408.1"/>
    </source>
</evidence>
<keyword evidence="7" id="KW-0408">Iron</keyword>
<name>A0A3B0VXP2_9ZZZZ</name>
<dbReference type="GO" id="GO:0008616">
    <property type="term" value="P:tRNA queuosine(34) biosynthetic process"/>
    <property type="evidence" value="ECO:0007669"/>
    <property type="project" value="UniProtKB-KW"/>
</dbReference>
<evidence type="ECO:0000256" key="1">
    <source>
        <dbReference type="ARBA" id="ARBA00022485"/>
    </source>
</evidence>
<dbReference type="Gene3D" id="3.30.70.20">
    <property type="match status" value="1"/>
</dbReference>
<organism evidence="11">
    <name type="scientific">hydrothermal vent metagenome</name>
    <dbReference type="NCBI Taxonomy" id="652676"/>
    <lineage>
        <taxon>unclassified sequences</taxon>
        <taxon>metagenomes</taxon>
        <taxon>ecological metagenomes</taxon>
    </lineage>
</organism>
<dbReference type="EC" id="1.17.99.6" evidence="11"/>
<evidence type="ECO:0000256" key="4">
    <source>
        <dbReference type="ARBA" id="ARBA00022723"/>
    </source>
</evidence>
<keyword evidence="8" id="KW-0411">Iron-sulfur</keyword>
<keyword evidence="1" id="KW-0004">4Fe-4S</keyword>
<sequence>MTETTIELIQNIKHWGKSLGFADVGITNTDLSSYEAEYLDWIKRNYHGEMEYMKRHGTKRTRPHELEPNTQSIISVRLNYLDLNAESPFEQLHNDQQAYISRYALGKDYHKLLRKRLQALTNQISKEVSDFQYRAFTDSAPVLERPIAEKAGLGFTGKNSLIIHPKAGSWFFLGELYTNLSLPTDPPFTKQGCGPCTACIQECPTNAIIGNGVVDARRCISYLTIEFKGSIPQELRPLMGNRIYGCDDCQLVCPWNKFTQNTQEQAFKAQAYAKNRLDNVSLLSLWQWDENQFLKKLEGSPIRRIGYHQWIRNLAIAIGNSQTIPLHSALEALKTKLHCLNNLVDEHIFWAIQQLKKNHLSQELSSPDSQKNNKTTTNQHSIQTPFIASKYYLPKN</sequence>
<dbReference type="Pfam" id="PF13484">
    <property type="entry name" value="Fer4_16"/>
    <property type="match status" value="1"/>
</dbReference>
<dbReference type="GO" id="GO:0046872">
    <property type="term" value="F:metal ion binding"/>
    <property type="evidence" value="ECO:0007669"/>
    <property type="project" value="UniProtKB-KW"/>
</dbReference>
<dbReference type="SUPFAM" id="SSF54862">
    <property type="entry name" value="4Fe-4S ferredoxins"/>
    <property type="match status" value="1"/>
</dbReference>
<dbReference type="InterPro" id="IPR013542">
    <property type="entry name" value="QueG_DUF1730"/>
</dbReference>
<keyword evidence="6 11" id="KW-0560">Oxidoreductase</keyword>
<gene>
    <name evidence="11" type="ORF">MNBD_GAMMA03-964</name>
</gene>
<evidence type="ECO:0000256" key="3">
    <source>
        <dbReference type="ARBA" id="ARBA00022694"/>
    </source>
</evidence>
<keyword evidence="4" id="KW-0479">Metal-binding</keyword>
<feature type="region of interest" description="Disordered" evidence="9">
    <location>
        <begin position="361"/>
        <end position="380"/>
    </location>
</feature>
<keyword evidence="5" id="KW-0671">Queuosine biosynthesis</keyword>
<protein>
    <submittedName>
        <fullName evidence="11">Epoxyqueuosine reductase</fullName>
        <ecNumber evidence="11">1.17.99.6</ecNumber>
    </submittedName>
</protein>
<dbReference type="InterPro" id="IPR017896">
    <property type="entry name" value="4Fe4S_Fe-S-bd"/>
</dbReference>
<feature type="domain" description="4Fe-4S ferredoxin-type" evidence="10">
    <location>
        <begin position="184"/>
        <end position="213"/>
    </location>
</feature>
<proteinExistence type="inferred from homology"/>
<evidence type="ECO:0000256" key="5">
    <source>
        <dbReference type="ARBA" id="ARBA00022785"/>
    </source>
</evidence>
<evidence type="ECO:0000256" key="7">
    <source>
        <dbReference type="ARBA" id="ARBA00023004"/>
    </source>
</evidence>